<dbReference type="Pfam" id="PF06985">
    <property type="entry name" value="HET"/>
    <property type="match status" value="1"/>
</dbReference>
<dbReference type="Proteomes" id="UP000481858">
    <property type="component" value="Unassembled WGS sequence"/>
</dbReference>
<feature type="domain" description="Heterokaryon incompatibility" evidence="1">
    <location>
        <begin position="164"/>
        <end position="323"/>
    </location>
</feature>
<dbReference type="PANTHER" id="PTHR33112">
    <property type="entry name" value="DOMAIN PROTEIN, PUTATIVE-RELATED"/>
    <property type="match status" value="1"/>
</dbReference>
<accession>A0A7C8ISL9</accession>
<keyword evidence="3" id="KW-1185">Reference proteome</keyword>
<evidence type="ECO:0000259" key="1">
    <source>
        <dbReference type="Pfam" id="PF06985"/>
    </source>
</evidence>
<dbReference type="OrthoDB" id="5135333at2759"/>
<gene>
    <name evidence="2" type="ORF">GQX73_g2271</name>
</gene>
<name>A0A7C8ISL9_9PEZI</name>
<protein>
    <recommendedName>
        <fullName evidence="1">Heterokaryon incompatibility domain-containing protein</fullName>
    </recommendedName>
</protein>
<sequence>MELTCSACIKLRDGFSSLEDNYAADLSLLSTILDEPCPSHNALFRYIKAQLTTKDTEIYLFRVSANHPLEILFEDGSGGIRRMEFVVTKARDGSRSFRRWASCHGRIFDPHWIDVGLVKSWIERCATLHGNTCAEPFRIVRVSPDWLIDTLDACVVPGRGITDYVAMSYRWGASKGFQIGAEFEVIRKPGALFEKNVTDKIPLSISHTIQLVRSLGERYLWIDALCIDQSDKVHFGRQIEMMGAIYASAKLTVVATDGDANTGIKGLRGVSQSRDLESVVLPLFENSTIIRTETIRNYDNKTNNDGYIKGTPEYFQRGWTHQEFHLSKRRLMFYGERVFWQCTCADWYEDLIETERLPSKWWSPFSSSVMLKGVPDLLELNLALRGYAKREHSYAEDSLPGITGLLSILSRSFEGGFLCGLPEACFDATLMWTAEGGCRRRVNSGRNHSALISPLPSWSWVGWQIDWLSIAPGEALSIMGAGNRRRTTPITQWFTHESPNSGLKRPIRTTWFNFHRLLKVELVAICLQRREERSELRYGKWYDAYGVFWIKWIDGVAYREGQGYVFKDMWDSHDLGDVDLVLG</sequence>
<evidence type="ECO:0000313" key="3">
    <source>
        <dbReference type="Proteomes" id="UP000481858"/>
    </source>
</evidence>
<reference evidence="2 3" key="1">
    <citation type="submission" date="2019-12" db="EMBL/GenBank/DDBJ databases">
        <title>Draft genome sequence of the ascomycete Xylaria multiplex DSM 110363.</title>
        <authorList>
            <person name="Buettner E."/>
            <person name="Kellner H."/>
        </authorList>
    </citation>
    <scope>NUCLEOTIDE SEQUENCE [LARGE SCALE GENOMIC DNA]</scope>
    <source>
        <strain evidence="2 3">DSM 110363</strain>
    </source>
</reference>
<dbReference type="AlphaFoldDB" id="A0A7C8ISL9"/>
<proteinExistence type="predicted"/>
<dbReference type="InParanoid" id="A0A7C8ISL9"/>
<organism evidence="2 3">
    <name type="scientific">Xylaria multiplex</name>
    <dbReference type="NCBI Taxonomy" id="323545"/>
    <lineage>
        <taxon>Eukaryota</taxon>
        <taxon>Fungi</taxon>
        <taxon>Dikarya</taxon>
        <taxon>Ascomycota</taxon>
        <taxon>Pezizomycotina</taxon>
        <taxon>Sordariomycetes</taxon>
        <taxon>Xylariomycetidae</taxon>
        <taxon>Xylariales</taxon>
        <taxon>Xylariaceae</taxon>
        <taxon>Xylaria</taxon>
    </lineage>
</organism>
<dbReference type="InterPro" id="IPR010730">
    <property type="entry name" value="HET"/>
</dbReference>
<dbReference type="EMBL" id="WUBL01000014">
    <property type="protein sequence ID" value="KAF2971281.1"/>
    <property type="molecule type" value="Genomic_DNA"/>
</dbReference>
<evidence type="ECO:0000313" key="2">
    <source>
        <dbReference type="EMBL" id="KAF2971281.1"/>
    </source>
</evidence>
<dbReference type="PANTHER" id="PTHR33112:SF16">
    <property type="entry name" value="HETEROKARYON INCOMPATIBILITY DOMAIN-CONTAINING PROTEIN"/>
    <property type="match status" value="1"/>
</dbReference>
<comment type="caution">
    <text evidence="2">The sequence shown here is derived from an EMBL/GenBank/DDBJ whole genome shotgun (WGS) entry which is preliminary data.</text>
</comment>